<dbReference type="InterPro" id="IPR008978">
    <property type="entry name" value="HSP20-like_chaperone"/>
</dbReference>
<dbReference type="InterPro" id="IPR019734">
    <property type="entry name" value="TPR_rpt"/>
</dbReference>
<name>A0A834YHW1_TETSI</name>
<dbReference type="PROSITE" id="PS51048">
    <property type="entry name" value="SGS"/>
    <property type="match status" value="1"/>
</dbReference>
<dbReference type="GO" id="GO:0051087">
    <property type="term" value="F:protein-folding chaperone binding"/>
    <property type="evidence" value="ECO:0007669"/>
    <property type="project" value="InterPro"/>
</dbReference>
<comment type="caution">
    <text evidence="9">The sequence shown here is derived from an EMBL/GenBank/DDBJ whole genome shotgun (WGS) entry which is preliminary data.</text>
</comment>
<feature type="repeat" description="TPR" evidence="6">
    <location>
        <begin position="272"/>
        <end position="305"/>
    </location>
</feature>
<organism evidence="9 10">
    <name type="scientific">Tetracentron sinense</name>
    <name type="common">Spur-leaf</name>
    <dbReference type="NCBI Taxonomy" id="13715"/>
    <lineage>
        <taxon>Eukaryota</taxon>
        <taxon>Viridiplantae</taxon>
        <taxon>Streptophyta</taxon>
        <taxon>Embryophyta</taxon>
        <taxon>Tracheophyta</taxon>
        <taxon>Spermatophyta</taxon>
        <taxon>Magnoliopsida</taxon>
        <taxon>Trochodendrales</taxon>
        <taxon>Trochodendraceae</taxon>
        <taxon>Tetracentron</taxon>
    </lineage>
</organism>
<evidence type="ECO:0000259" key="7">
    <source>
        <dbReference type="PROSITE" id="PS51048"/>
    </source>
</evidence>
<protein>
    <recommendedName>
        <fullName evidence="4">Protein SGT1 homolog</fullName>
    </recommendedName>
    <alternativeName>
        <fullName evidence="5">Suppressor of G2 allele of SKP1 homolog</fullName>
    </alternativeName>
</protein>
<dbReference type="Pfam" id="PF13181">
    <property type="entry name" value="TPR_8"/>
    <property type="match status" value="1"/>
</dbReference>
<dbReference type="Pfam" id="PF14111">
    <property type="entry name" value="DUF4283"/>
    <property type="match status" value="1"/>
</dbReference>
<dbReference type="Pfam" id="PF04969">
    <property type="entry name" value="CS"/>
    <property type="match status" value="1"/>
</dbReference>
<accession>A0A834YHW1</accession>
<dbReference type="AlphaFoldDB" id="A0A834YHW1"/>
<dbReference type="Proteomes" id="UP000655225">
    <property type="component" value="Unassembled WGS sequence"/>
</dbReference>
<evidence type="ECO:0000259" key="8">
    <source>
        <dbReference type="PROSITE" id="PS51203"/>
    </source>
</evidence>
<keyword evidence="2" id="KW-0677">Repeat</keyword>
<feature type="domain" description="SGS" evidence="7">
    <location>
        <begin position="556"/>
        <end position="647"/>
    </location>
</feature>
<dbReference type="InterPro" id="IPR044563">
    <property type="entry name" value="Sgt1-like"/>
</dbReference>
<keyword evidence="10" id="KW-1185">Reference proteome</keyword>
<evidence type="ECO:0000313" key="9">
    <source>
        <dbReference type="EMBL" id="KAF8380162.1"/>
    </source>
</evidence>
<dbReference type="PANTHER" id="PTHR45862">
    <property type="entry name" value="PROTEIN SGT1 HOMOLOG"/>
    <property type="match status" value="1"/>
</dbReference>
<evidence type="ECO:0000256" key="1">
    <source>
        <dbReference type="ARBA" id="ARBA00008509"/>
    </source>
</evidence>
<dbReference type="InterPro" id="IPR007052">
    <property type="entry name" value="CS_dom"/>
</dbReference>
<dbReference type="Gene3D" id="1.25.40.10">
    <property type="entry name" value="Tetratricopeptide repeat domain"/>
    <property type="match status" value="1"/>
</dbReference>
<dbReference type="FunFam" id="1.25.40.10:FF:000778">
    <property type="entry name" value="Protein SGT1 homolog"/>
    <property type="match status" value="1"/>
</dbReference>
<dbReference type="SUPFAM" id="SSF49764">
    <property type="entry name" value="HSP20-like chaperones"/>
    <property type="match status" value="1"/>
</dbReference>
<dbReference type="InterPro" id="IPR007699">
    <property type="entry name" value="SGS_dom"/>
</dbReference>
<dbReference type="CDD" id="cd06466">
    <property type="entry name" value="p23_CS_SGT1_like"/>
    <property type="match status" value="1"/>
</dbReference>
<sequence length="647" mass="72611">MAANTTQREEDYAVNLVEEVQRKLNIHNLDKPILIKTQMLKNGVEVYKQSIVGTFLTDHPLNMAVAKKTMIRAWNSKNSVTAIDLENEFIIFKFSKAEKVDRVLRHQPWSFNGHPLMMLIWKPDLNVANLEVDTIPLWVQAHGLPPEYLTEDVGQAIADKLGPLLEVDLPHEEQIRAYEFPETGMLIKSKQYNCRSCEYVIKKGNTDLPAGETDAAVTASVGLGCRRRRELKRQLICKECFYVVFEEKIHQVIVDNHLFKPVNRLFESSVMAPELEKMAKEAFVDDNFELALDLYTQAIELDPKNADLFADRAQANIKLKNYTVEAVADANRAIELDPSMAKAYLRKGTACIKLEEYQTAKEALEIGASLASSDSRFTNLIKECNARIAEETGDLPNQLTQNGPSSAVSPSVGSQSSDITLGTVKDAGPGHAVSSQTTVVTSTEPKYRHGYYQKPEEVVVTIYVKGIPAKNVVVDFGEQILSVTIDISGEDVYAFQHRLFGKIIPEKCRYEVLSTKVEIRLAKAEAINWSSLEFSKENAVPQKINVSSSIGSQRPTYPSSKSRAVDWDRLEAEVKKEEKEEKLDGDAALNQLFRGIYQDADEDTRRAMSKSFVESNGTVLSTNWKEVGKKKVEGSAPDGMEMKKWEY</sequence>
<dbReference type="Pfam" id="PF05002">
    <property type="entry name" value="SGS"/>
    <property type="match status" value="1"/>
</dbReference>
<reference evidence="9 10" key="1">
    <citation type="submission" date="2020-04" db="EMBL/GenBank/DDBJ databases">
        <title>Plant Genome Project.</title>
        <authorList>
            <person name="Zhang R.-G."/>
        </authorList>
    </citation>
    <scope>NUCLEOTIDE SEQUENCE [LARGE SCALE GENOMIC DNA]</scope>
    <source>
        <strain evidence="9">YNK0</strain>
        <tissue evidence="9">Leaf</tissue>
    </source>
</reference>
<comment type="similarity">
    <text evidence="1">Belongs to the SGT1 family.</text>
</comment>
<dbReference type="PROSITE" id="PS50005">
    <property type="entry name" value="TPR"/>
    <property type="match status" value="1"/>
</dbReference>
<keyword evidence="3 6" id="KW-0802">TPR repeat</keyword>
<feature type="domain" description="CS" evidence="8">
    <location>
        <begin position="444"/>
        <end position="533"/>
    </location>
</feature>
<dbReference type="FunFam" id="2.60.40.790:FF:000041">
    <property type="entry name" value="Protein SGT1 homolog A"/>
    <property type="match status" value="1"/>
</dbReference>
<evidence type="ECO:0000256" key="6">
    <source>
        <dbReference type="PROSITE-ProRule" id="PRU00339"/>
    </source>
</evidence>
<proteinExistence type="inferred from homology"/>
<dbReference type="InterPro" id="IPR011990">
    <property type="entry name" value="TPR-like_helical_dom_sf"/>
</dbReference>
<dbReference type="PROSITE" id="PS51203">
    <property type="entry name" value="CS"/>
    <property type="match status" value="1"/>
</dbReference>
<evidence type="ECO:0000256" key="3">
    <source>
        <dbReference type="ARBA" id="ARBA00022803"/>
    </source>
</evidence>
<evidence type="ECO:0000313" key="10">
    <source>
        <dbReference type="Proteomes" id="UP000655225"/>
    </source>
</evidence>
<dbReference type="SUPFAM" id="SSF48452">
    <property type="entry name" value="TPR-like"/>
    <property type="match status" value="1"/>
</dbReference>
<dbReference type="OrthoDB" id="1898560at2759"/>
<gene>
    <name evidence="9" type="ORF">HHK36_027645</name>
</gene>
<evidence type="ECO:0000256" key="2">
    <source>
        <dbReference type="ARBA" id="ARBA00022737"/>
    </source>
</evidence>
<evidence type="ECO:0000256" key="5">
    <source>
        <dbReference type="ARBA" id="ARBA00075471"/>
    </source>
</evidence>
<dbReference type="InterPro" id="IPR025558">
    <property type="entry name" value="DUF4283"/>
</dbReference>
<dbReference type="SMART" id="SM00028">
    <property type="entry name" value="TPR"/>
    <property type="match status" value="3"/>
</dbReference>
<dbReference type="EMBL" id="JABCRI010000021">
    <property type="protein sequence ID" value="KAF8380162.1"/>
    <property type="molecule type" value="Genomic_DNA"/>
</dbReference>
<evidence type="ECO:0000256" key="4">
    <source>
        <dbReference type="ARBA" id="ARBA00069423"/>
    </source>
</evidence>
<dbReference type="Gene3D" id="2.60.40.790">
    <property type="match status" value="1"/>
</dbReference>